<dbReference type="InterPro" id="IPR013830">
    <property type="entry name" value="SGNH_hydro"/>
</dbReference>
<feature type="domain" description="SGNH hydrolase-type esterase" evidence="2">
    <location>
        <begin position="3"/>
        <end position="181"/>
    </location>
</feature>
<proteinExistence type="inferred from homology"/>
<evidence type="ECO:0000313" key="3">
    <source>
        <dbReference type="EMBL" id="QYM80818.1"/>
    </source>
</evidence>
<sequence>MLFLGDSITDFWRNSGKPPRTGGKAVWDANFAPLHAANFGISADRTQHLLWRIEHGELEGISPRAIVLMIGTNNIGFESDGTTPRNTPAEAAEGVAAIVHTLRTKLPDAQILLLAIFPRSKKPDDPKRLQVAEINRLIAPLGKDAHVHYLDIGQKFLSADGTLSKNIMPDFLHPNEHGYEIWAAAIKEPLAALLR</sequence>
<dbReference type="PANTHER" id="PTHR11852">
    <property type="entry name" value="PLATELET-ACTIVATING FACTOR ACETYLHYDROLASE"/>
    <property type="match status" value="1"/>
</dbReference>
<name>A0A8F9TZ04_9BACT</name>
<dbReference type="GO" id="GO:0016788">
    <property type="term" value="F:hydrolase activity, acting on ester bonds"/>
    <property type="evidence" value="ECO:0007669"/>
    <property type="project" value="UniProtKB-ARBA"/>
</dbReference>
<keyword evidence="4" id="KW-1185">Reference proteome</keyword>
<dbReference type="InterPro" id="IPR036514">
    <property type="entry name" value="SGNH_hydro_sf"/>
</dbReference>
<reference evidence="3" key="1">
    <citation type="submission" date="2021-08" db="EMBL/GenBank/DDBJ databases">
        <title>Genome of a novel bacterium of the phylum Verrucomicrobia, Oleiharenicola sp. KSB-15.</title>
        <authorList>
            <person name="Chung J.-H."/>
            <person name="Ahn J.-H."/>
            <person name="Yoon Y."/>
            <person name="Kim D.-Y."/>
            <person name="An S.-H."/>
            <person name="Park I."/>
            <person name="Yeon J."/>
        </authorList>
    </citation>
    <scope>NUCLEOTIDE SEQUENCE</scope>
    <source>
        <strain evidence="3">KSB-15</strain>
    </source>
</reference>
<dbReference type="PANTHER" id="PTHR11852:SF0">
    <property type="entry name" value="PLATELET-ACTIVATING FACTOR ACETYLHYDROLASE IB SUBUNIT BETA HOMOLOG"/>
    <property type="match status" value="1"/>
</dbReference>
<comment type="similarity">
    <text evidence="1">Belongs to the 'GDSL' lipolytic enzyme family. Platelet-activating factor acetylhydrolase IB beta/gamma subunits subfamily.</text>
</comment>
<dbReference type="AlphaFoldDB" id="A0A8F9TZ04"/>
<dbReference type="Proteomes" id="UP000825051">
    <property type="component" value="Chromosome"/>
</dbReference>
<dbReference type="KEGG" id="ole:K0B96_11180"/>
<dbReference type="EMBL" id="CP080507">
    <property type="protein sequence ID" value="QYM80818.1"/>
    <property type="molecule type" value="Genomic_DNA"/>
</dbReference>
<gene>
    <name evidence="3" type="ORF">K0B96_11180</name>
</gene>
<protein>
    <submittedName>
        <fullName evidence="3">GDSL family lipase</fullName>
    </submittedName>
</protein>
<dbReference type="Pfam" id="PF13472">
    <property type="entry name" value="Lipase_GDSL_2"/>
    <property type="match status" value="1"/>
</dbReference>
<evidence type="ECO:0000256" key="1">
    <source>
        <dbReference type="ARBA" id="ARBA00038184"/>
    </source>
</evidence>
<accession>A0A8F9TZ04</accession>
<organism evidence="3 4">
    <name type="scientific">Horticoccus luteus</name>
    <dbReference type="NCBI Taxonomy" id="2862869"/>
    <lineage>
        <taxon>Bacteria</taxon>
        <taxon>Pseudomonadati</taxon>
        <taxon>Verrucomicrobiota</taxon>
        <taxon>Opitutia</taxon>
        <taxon>Opitutales</taxon>
        <taxon>Opitutaceae</taxon>
        <taxon>Horticoccus</taxon>
    </lineage>
</organism>
<dbReference type="SUPFAM" id="SSF52266">
    <property type="entry name" value="SGNH hydrolase"/>
    <property type="match status" value="1"/>
</dbReference>
<evidence type="ECO:0000313" key="4">
    <source>
        <dbReference type="Proteomes" id="UP000825051"/>
    </source>
</evidence>
<dbReference type="Gene3D" id="3.40.50.1110">
    <property type="entry name" value="SGNH hydrolase"/>
    <property type="match status" value="1"/>
</dbReference>
<evidence type="ECO:0000259" key="2">
    <source>
        <dbReference type="Pfam" id="PF13472"/>
    </source>
</evidence>